<feature type="compositionally biased region" description="Basic and acidic residues" evidence="1">
    <location>
        <begin position="531"/>
        <end position="543"/>
    </location>
</feature>
<feature type="region of interest" description="Disordered" evidence="1">
    <location>
        <begin position="531"/>
        <end position="550"/>
    </location>
</feature>
<comment type="caution">
    <text evidence="2">The sequence shown here is derived from an EMBL/GenBank/DDBJ whole genome shotgun (WGS) entry which is preliminary data.</text>
</comment>
<keyword evidence="3" id="KW-1185">Reference proteome</keyword>
<gene>
    <name evidence="2" type="ORF">SK069_13860</name>
</gene>
<proteinExistence type="predicted"/>
<reference evidence="2 3" key="1">
    <citation type="submission" date="2023-11" db="EMBL/GenBank/DDBJ databases">
        <authorList>
            <person name="Xu M."/>
            <person name="Jiang T."/>
        </authorList>
    </citation>
    <scope>NUCLEOTIDE SEQUENCE [LARGE SCALE GENOMIC DNA]</scope>
    <source>
        <strain evidence="2 3">SD</strain>
    </source>
</reference>
<evidence type="ECO:0000313" key="2">
    <source>
        <dbReference type="EMBL" id="MDX8152687.1"/>
    </source>
</evidence>
<protein>
    <submittedName>
        <fullName evidence="2">Uncharacterized protein</fullName>
    </submittedName>
</protein>
<dbReference type="Proteomes" id="UP001277761">
    <property type="component" value="Unassembled WGS sequence"/>
</dbReference>
<dbReference type="EMBL" id="JAXAVX010000007">
    <property type="protein sequence ID" value="MDX8152687.1"/>
    <property type="molecule type" value="Genomic_DNA"/>
</dbReference>
<evidence type="ECO:0000313" key="3">
    <source>
        <dbReference type="Proteomes" id="UP001277761"/>
    </source>
</evidence>
<accession>A0ABU4VMV1</accession>
<evidence type="ECO:0000256" key="1">
    <source>
        <dbReference type="SAM" id="MobiDB-lite"/>
    </source>
</evidence>
<dbReference type="RefSeq" id="WP_319954843.1">
    <property type="nucleotide sequence ID" value="NZ_JAXAVX010000007.1"/>
</dbReference>
<name>A0ABU4VMV1_9ACTN</name>
<organism evidence="2 3">
    <name type="scientific">Patulibacter brassicae</name>
    <dbReference type="NCBI Taxonomy" id="1705717"/>
    <lineage>
        <taxon>Bacteria</taxon>
        <taxon>Bacillati</taxon>
        <taxon>Actinomycetota</taxon>
        <taxon>Thermoleophilia</taxon>
        <taxon>Solirubrobacterales</taxon>
        <taxon>Patulibacteraceae</taxon>
        <taxon>Patulibacter</taxon>
    </lineage>
</organism>
<sequence>MSDWRIDEEQLLLLNTHLQRTDDQLIFNMLTRTAQESKLFPIMPYLMMCFYDAYYRFPDLLRATTEHLSPEEAGHRARNVTTNMQRVTSWGMLNFYLNGRTCLIKAGLLRPEDNLEDLWFMVDYNYRFLRSYNRANAHVWNLDAQDIAPLHEERTLQVLEADAFEADERLRRAAARFIAIGTQYSFLVHCESRVGLNNSGPYKLGDRTLMHVRDFTNLSECDFSWLDGVAADVTYNNLTLAVITQDVKIEITDLGTAYTDPEDWQDRIVGVGLYTSDILEDRFLPVGMDSAADLADTLEGLTKELQEATRRLYARFSEMSFDQMVEAGIQTYFLAPSEIARMAGTYHQDEWAFVDDRTRRFWPLHNEEYSLDAYVSHFAAMDGRLGGQSDYYLHPVSYGVWRRSPDDAPLPASGRNASLVPARVLQHHDYPLRANPNGLSDARGTSSLPAKTGGFTFASGRFDEAEMNARARAFRSPLLEAPWRHVDEATVKYHWQDEEVDGLYRYTQERSRLLQDRGASLRRDDIDRIRREAGETPWREAAPHRTGSLA</sequence>